<name>A0ACC0N1N0_RHOML</name>
<keyword evidence="2" id="KW-1185">Reference proteome</keyword>
<dbReference type="Proteomes" id="UP001062846">
    <property type="component" value="Chromosome 7"/>
</dbReference>
<organism evidence="1 2">
    <name type="scientific">Rhododendron molle</name>
    <name type="common">Chinese azalea</name>
    <name type="synonym">Azalea mollis</name>
    <dbReference type="NCBI Taxonomy" id="49168"/>
    <lineage>
        <taxon>Eukaryota</taxon>
        <taxon>Viridiplantae</taxon>
        <taxon>Streptophyta</taxon>
        <taxon>Embryophyta</taxon>
        <taxon>Tracheophyta</taxon>
        <taxon>Spermatophyta</taxon>
        <taxon>Magnoliopsida</taxon>
        <taxon>eudicotyledons</taxon>
        <taxon>Gunneridae</taxon>
        <taxon>Pentapetalae</taxon>
        <taxon>asterids</taxon>
        <taxon>Ericales</taxon>
        <taxon>Ericaceae</taxon>
        <taxon>Ericoideae</taxon>
        <taxon>Rhodoreae</taxon>
        <taxon>Rhododendron</taxon>
    </lineage>
</organism>
<proteinExistence type="predicted"/>
<dbReference type="EMBL" id="CM046394">
    <property type="protein sequence ID" value="KAI8547160.1"/>
    <property type="molecule type" value="Genomic_DNA"/>
</dbReference>
<evidence type="ECO:0000313" key="2">
    <source>
        <dbReference type="Proteomes" id="UP001062846"/>
    </source>
</evidence>
<accession>A0ACC0N1N0</accession>
<reference evidence="1" key="1">
    <citation type="submission" date="2022-02" db="EMBL/GenBank/DDBJ databases">
        <title>Plant Genome Project.</title>
        <authorList>
            <person name="Zhang R.-G."/>
        </authorList>
    </citation>
    <scope>NUCLEOTIDE SEQUENCE</scope>
    <source>
        <strain evidence="1">AT1</strain>
    </source>
</reference>
<protein>
    <submittedName>
        <fullName evidence="1">Uncharacterized protein</fullName>
    </submittedName>
</protein>
<comment type="caution">
    <text evidence="1">The sequence shown here is derived from an EMBL/GenBank/DDBJ whole genome shotgun (WGS) entry which is preliminary data.</text>
</comment>
<gene>
    <name evidence="1" type="ORF">RHMOL_Rhmol07G0173300</name>
</gene>
<evidence type="ECO:0000313" key="1">
    <source>
        <dbReference type="EMBL" id="KAI8547160.1"/>
    </source>
</evidence>
<sequence length="177" mass="19969">MWEKCILETSSTSSRNHGVKSFATKLKNVRNGNGFQSFIVKSKDDELKKFEVTLDSWKQKANKFRIIDSQGLVHDDGKEESKALRLSHMCQEAMKLACLAAPPNEAYTIFIEGMNDLFTKIQKISKVSPIEICANKNNGKSIEPSRAEILLLDQNISQCKGRKKMSRAKPLLHSPKD</sequence>